<dbReference type="InterPro" id="IPR023395">
    <property type="entry name" value="MCP_dom_sf"/>
</dbReference>
<comment type="subcellular location">
    <subcellularLocation>
        <location evidence="1">Mitochondrion membrane</location>
        <topology evidence="1">Multi-pass membrane protein</topology>
    </subcellularLocation>
</comment>
<keyword evidence="4" id="KW-0812">Transmembrane</keyword>
<evidence type="ECO:0000313" key="9">
    <source>
        <dbReference type="Proteomes" id="UP000054566"/>
    </source>
</evidence>
<dbReference type="EMBL" id="GG663768">
    <property type="protein sequence ID" value="KNC35100.1"/>
    <property type="molecule type" value="Genomic_DNA"/>
</dbReference>
<proteinExistence type="inferred from homology"/>
<dbReference type="GO" id="GO:0015093">
    <property type="term" value="F:ferrous iron transmembrane transporter activity"/>
    <property type="evidence" value="ECO:0007669"/>
    <property type="project" value="TreeGrafter"/>
</dbReference>
<protein>
    <recommendedName>
        <fullName evidence="10">Mitochondrial carrier protein</fullName>
    </recommendedName>
</protein>
<dbReference type="SUPFAM" id="SSF103506">
    <property type="entry name" value="Mitochondrial carrier"/>
    <property type="match status" value="1"/>
</dbReference>
<evidence type="ECO:0000313" key="8">
    <source>
        <dbReference type="EMBL" id="KNC35100.1"/>
    </source>
</evidence>
<keyword evidence="7" id="KW-0472">Membrane</keyword>
<reference evidence="9" key="1">
    <citation type="submission" date="2015-07" db="EMBL/GenBank/DDBJ databases">
        <title>Annotation of Plasmodium falciparum RAJ116.</title>
        <authorList>
            <consortium name="The Broad Institute Genome Sequencing Platform"/>
            <person name="Volkman S.K."/>
            <person name="Neafsey D.E."/>
            <person name="Dash A.P."/>
            <person name="Chitnis C.E."/>
            <person name="Hartl D.L."/>
            <person name="Young S.K."/>
            <person name="Zeng Q."/>
            <person name="Koehrsen M."/>
            <person name="Alvarado L."/>
            <person name="Berlin A."/>
            <person name="Borenstein D."/>
            <person name="Chapman S.B."/>
            <person name="Chen Z."/>
            <person name="Engels R."/>
            <person name="Freedman E."/>
            <person name="Gellesch M."/>
            <person name="Goldberg J."/>
            <person name="Griggs A."/>
            <person name="Gujja S."/>
            <person name="Heilman E.R."/>
            <person name="Heiman D.I."/>
            <person name="Howarth C."/>
            <person name="Jen D."/>
            <person name="Larson L."/>
            <person name="Mehta T."/>
            <person name="Neiman D."/>
            <person name="Park D."/>
            <person name="Pearson M."/>
            <person name="Roberts A."/>
            <person name="Saif S."/>
            <person name="Shea T."/>
            <person name="Shenoy N."/>
            <person name="Sisk P."/>
            <person name="Stolte C."/>
            <person name="Sykes S."/>
            <person name="Walk T."/>
            <person name="White J."/>
            <person name="Yandava C."/>
            <person name="Haas B."/>
            <person name="Henn M.R."/>
            <person name="Nusbaum C."/>
            <person name="Birren B."/>
        </authorList>
    </citation>
    <scope>NUCLEOTIDE SEQUENCE [LARGE SCALE GENOMIC DNA]</scope>
    <source>
        <strain evidence="9">RAJ116</strain>
    </source>
</reference>
<evidence type="ECO:0000256" key="4">
    <source>
        <dbReference type="ARBA" id="ARBA00022692"/>
    </source>
</evidence>
<dbReference type="OrthoDB" id="43906at2759"/>
<gene>
    <name evidence="8" type="ORF">PFLG_00101</name>
</gene>
<evidence type="ECO:0000256" key="6">
    <source>
        <dbReference type="ARBA" id="ARBA00023128"/>
    </source>
</evidence>
<dbReference type="Gene3D" id="1.50.40.10">
    <property type="entry name" value="Mitochondrial carrier domain"/>
    <property type="match status" value="1"/>
</dbReference>
<sequence>MNELSVNDAFDDIEIESFDFIWEEWEEYKGDVPLWQHIFCGSIAGLMEHVFMYPLDTLKTYFQTNGHMKYNMIYDNCNTINNNNNNIYRDMNNHRNMQTFKRNFCSSTNCDKCIIINFCKYKTNCYNVMSALHTKNNRYIHNIAEPVKKYGKL</sequence>
<dbReference type="AlphaFoldDB" id="A0A0L0CRR5"/>
<evidence type="ECO:0000256" key="3">
    <source>
        <dbReference type="ARBA" id="ARBA00022448"/>
    </source>
</evidence>
<evidence type="ECO:0000256" key="2">
    <source>
        <dbReference type="ARBA" id="ARBA00006375"/>
    </source>
</evidence>
<reference evidence="9" key="2">
    <citation type="submission" date="2015-07" db="EMBL/GenBank/DDBJ databases">
        <title>The genome sequence of Plasmodium falciparum RAJ116.</title>
        <authorList>
            <consortium name="The Broad Institute Genome Sequencing Platform"/>
            <person name="Volkman S.K."/>
            <person name="Neafsey D.E."/>
            <person name="Dash A.P."/>
            <person name="Chitnis C.E."/>
            <person name="Hartl D.L."/>
            <person name="Young S.K."/>
            <person name="Kodira C.D."/>
            <person name="Zeng Q."/>
            <person name="Koehrsen M."/>
            <person name="Godfrey P."/>
            <person name="Alvarado L."/>
            <person name="Berlin A."/>
            <person name="Borenstein D."/>
            <person name="Chen Z."/>
            <person name="Engels R."/>
            <person name="Freedman E."/>
            <person name="Gellesch M."/>
            <person name="Goldberg J."/>
            <person name="Griggs A."/>
            <person name="Gujja S."/>
            <person name="Heiman D."/>
            <person name="Hepburn T."/>
            <person name="Howarth C."/>
            <person name="Jen D."/>
            <person name="Larson L."/>
            <person name="Lewis B."/>
            <person name="Mehta T."/>
            <person name="Park D."/>
            <person name="Pearson M."/>
            <person name="Roberts A."/>
            <person name="Saif S."/>
            <person name="Shea T."/>
            <person name="Shenoy N."/>
            <person name="Sisk P."/>
            <person name="Stolte C."/>
            <person name="Sykes S."/>
            <person name="Walk T."/>
            <person name="White J."/>
            <person name="Yandava C."/>
            <person name="Wirth D.F."/>
            <person name="Nusbaum C."/>
            <person name="Birren B."/>
        </authorList>
    </citation>
    <scope>NUCLEOTIDE SEQUENCE [LARGE SCALE GENOMIC DNA]</scope>
    <source>
        <strain evidence="9">RAJ116</strain>
    </source>
</reference>
<keyword evidence="5" id="KW-1133">Transmembrane helix</keyword>
<keyword evidence="3" id="KW-0813">Transport</keyword>
<dbReference type="InterPro" id="IPR018108">
    <property type="entry name" value="MCP_transmembrane"/>
</dbReference>
<evidence type="ECO:0000256" key="5">
    <source>
        <dbReference type="ARBA" id="ARBA00022989"/>
    </source>
</evidence>
<organism evidence="8 9">
    <name type="scientific">Plasmodium falciparum RAJ116</name>
    <dbReference type="NCBI Taxonomy" id="580058"/>
    <lineage>
        <taxon>Eukaryota</taxon>
        <taxon>Sar</taxon>
        <taxon>Alveolata</taxon>
        <taxon>Apicomplexa</taxon>
        <taxon>Aconoidasida</taxon>
        <taxon>Haemosporida</taxon>
        <taxon>Plasmodiidae</taxon>
        <taxon>Plasmodium</taxon>
        <taxon>Plasmodium (Laverania)</taxon>
    </lineage>
</organism>
<evidence type="ECO:0000256" key="7">
    <source>
        <dbReference type="ARBA" id="ARBA00023136"/>
    </source>
</evidence>
<evidence type="ECO:0000256" key="1">
    <source>
        <dbReference type="ARBA" id="ARBA00004225"/>
    </source>
</evidence>
<keyword evidence="6" id="KW-0496">Mitochondrion</keyword>
<dbReference type="GO" id="GO:0031966">
    <property type="term" value="C:mitochondrial membrane"/>
    <property type="evidence" value="ECO:0007669"/>
    <property type="project" value="UniProtKB-SubCell"/>
</dbReference>
<dbReference type="Proteomes" id="UP000054566">
    <property type="component" value="Unassembled WGS sequence"/>
</dbReference>
<evidence type="ECO:0008006" key="10">
    <source>
        <dbReference type="Google" id="ProtNLM"/>
    </source>
</evidence>
<dbReference type="GO" id="GO:0048250">
    <property type="term" value="P:iron import into the mitochondrion"/>
    <property type="evidence" value="ECO:0007669"/>
    <property type="project" value="TreeGrafter"/>
</dbReference>
<comment type="similarity">
    <text evidence="2">Belongs to the mitochondrial carrier (TC 2.A.29) family.</text>
</comment>
<dbReference type="PANTHER" id="PTHR45758">
    <property type="entry name" value="MITOFERRIN-1-RELATED"/>
    <property type="match status" value="1"/>
</dbReference>
<dbReference type="PANTHER" id="PTHR45758:SF4">
    <property type="entry name" value="MITOFERRIN-1"/>
    <property type="match status" value="1"/>
</dbReference>
<accession>A0A0L0CRR5</accession>
<name>A0A0L0CRR5_PLAFA</name>
<dbReference type="Pfam" id="PF00153">
    <property type="entry name" value="Mito_carr"/>
    <property type="match status" value="1"/>
</dbReference>